<dbReference type="InterPro" id="IPR000312">
    <property type="entry name" value="Glycosyl_Trfase_fam3"/>
</dbReference>
<dbReference type="InterPro" id="IPR017872">
    <property type="entry name" value="Pyrmidine_PPase_CS"/>
</dbReference>
<evidence type="ECO:0000313" key="7">
    <source>
        <dbReference type="Proteomes" id="UP000177230"/>
    </source>
</evidence>
<dbReference type="SUPFAM" id="SSF47648">
    <property type="entry name" value="Nucleoside phosphorylase/phosphoribosyltransferase N-terminal domain"/>
    <property type="match status" value="1"/>
</dbReference>
<dbReference type="InterPro" id="IPR036566">
    <property type="entry name" value="PYNP-like_C_sf"/>
</dbReference>
<comment type="similarity">
    <text evidence="1">Belongs to the thymidine/pyrimidine-nucleoside phosphorylase family.</text>
</comment>
<reference evidence="6 7" key="1">
    <citation type="journal article" date="2016" name="Nat. Commun.">
        <title>Thousands of microbial genomes shed light on interconnected biogeochemical processes in an aquifer system.</title>
        <authorList>
            <person name="Anantharaman K."/>
            <person name="Brown C.T."/>
            <person name="Hug L.A."/>
            <person name="Sharon I."/>
            <person name="Castelle C.J."/>
            <person name="Probst A.J."/>
            <person name="Thomas B.C."/>
            <person name="Singh A."/>
            <person name="Wilkins M.J."/>
            <person name="Karaoz U."/>
            <person name="Brodie E.L."/>
            <person name="Williams K.H."/>
            <person name="Hubbard S.S."/>
            <person name="Banfield J.F."/>
        </authorList>
    </citation>
    <scope>NUCLEOTIDE SEQUENCE [LARGE SCALE GENOMIC DNA]</scope>
</reference>
<sequence>MTPYEIIYKKRNGGELTPDEIKWFIANYTSGAIPDYQTSALLMAIFLKGMTAQETTELAMAMMNSGKVFDLSDIPGIKIDKHSTGGVGDKVSIILAPMVAAAGVPVPMVSGRGLGHTGGTLDKLESIQGFRTNFSYDEFRHTLARIGLAMMGQTPDLAPADKKLYALRDVTATVDCIPLIAASIMSKKLAEGADGLVLDVKTGSGAFMQKQQDALALTKTMTAIGQGMGKKMKALITDMNQPLGRAVGNALEIEECVDCLKGKGPADLMELTYALGAEMLVMGERAQDAESGKRVLEQIVSSGQGLEKFREMVAAHGGDAKVADDYKKVLPQAKHVIEAKAERSGYISSMDNREVGMTGVFLGCGRLKMDDVIDPSAGFIFERRIGDQVKAGDTMVKVLCNDEQKGREAAHRLQRCINISNTKPEEVILIKEII</sequence>
<dbReference type="GO" id="GO:0006206">
    <property type="term" value="P:pyrimidine nucleobase metabolic process"/>
    <property type="evidence" value="ECO:0007669"/>
    <property type="project" value="InterPro"/>
</dbReference>
<dbReference type="SUPFAM" id="SSF52418">
    <property type="entry name" value="Nucleoside phosphorylase/phosphoribosyltransferase catalytic domain"/>
    <property type="match status" value="1"/>
</dbReference>
<dbReference type="SMART" id="SM00941">
    <property type="entry name" value="PYNP_C"/>
    <property type="match status" value="1"/>
</dbReference>
<dbReference type="InterPro" id="IPR018090">
    <property type="entry name" value="Pyrmidine_PPas_bac/euk"/>
</dbReference>
<evidence type="ECO:0000256" key="1">
    <source>
        <dbReference type="ARBA" id="ARBA00006915"/>
    </source>
</evidence>
<evidence type="ECO:0000256" key="2">
    <source>
        <dbReference type="ARBA" id="ARBA00011738"/>
    </source>
</evidence>
<dbReference type="GO" id="GO:0006213">
    <property type="term" value="P:pyrimidine nucleoside metabolic process"/>
    <property type="evidence" value="ECO:0007669"/>
    <property type="project" value="InterPro"/>
</dbReference>
<evidence type="ECO:0000256" key="4">
    <source>
        <dbReference type="ARBA" id="ARBA00022679"/>
    </source>
</evidence>
<dbReference type="InterPro" id="IPR013102">
    <property type="entry name" value="PYNP_C"/>
</dbReference>
<keyword evidence="4" id="KW-0808">Transferase</keyword>
<dbReference type="SUPFAM" id="SSF54680">
    <property type="entry name" value="Pyrimidine nucleoside phosphorylase C-terminal domain"/>
    <property type="match status" value="1"/>
</dbReference>
<dbReference type="Pfam" id="PF07831">
    <property type="entry name" value="PYNP_C"/>
    <property type="match status" value="1"/>
</dbReference>
<dbReference type="PROSITE" id="PS00647">
    <property type="entry name" value="THYMID_PHOSPHORYLASE"/>
    <property type="match status" value="1"/>
</dbReference>
<dbReference type="NCBIfam" id="TIGR02644">
    <property type="entry name" value="Y_phosphoryl"/>
    <property type="match status" value="1"/>
</dbReference>
<name>A0A1F5R4K6_9BACT</name>
<accession>A0A1F5R4K6</accession>
<dbReference type="Proteomes" id="UP000177230">
    <property type="component" value="Unassembled WGS sequence"/>
</dbReference>
<dbReference type="GO" id="GO:0009032">
    <property type="term" value="F:thymidine phosphorylase activity"/>
    <property type="evidence" value="ECO:0007669"/>
    <property type="project" value="TreeGrafter"/>
</dbReference>
<dbReference type="PANTHER" id="PTHR10515">
    <property type="entry name" value="THYMIDINE PHOSPHORYLASE"/>
    <property type="match status" value="1"/>
</dbReference>
<dbReference type="Gene3D" id="1.20.970.10">
    <property type="entry name" value="Transferase, Pyrimidine Nucleoside Phosphorylase, Chain C"/>
    <property type="match status" value="1"/>
</dbReference>
<dbReference type="InterPro" id="IPR035902">
    <property type="entry name" value="Nuc_phospho_transferase"/>
</dbReference>
<dbReference type="Gene3D" id="3.90.1170.30">
    <property type="entry name" value="Pyrimidine nucleoside phosphorylase-like, C-terminal domain"/>
    <property type="match status" value="1"/>
</dbReference>
<feature type="domain" description="Pyrimidine nucleoside phosphorylase C-terminal" evidence="5">
    <location>
        <begin position="346"/>
        <end position="420"/>
    </location>
</feature>
<dbReference type="PIRSF" id="PIRSF000478">
    <property type="entry name" value="TP_PyNP"/>
    <property type="match status" value="1"/>
</dbReference>
<organism evidence="6 7">
    <name type="scientific">Candidatus Edwardsbacteria bacterium GWF2_54_11</name>
    <dbReference type="NCBI Taxonomy" id="1817851"/>
    <lineage>
        <taxon>Bacteria</taxon>
        <taxon>Candidatus Edwardsiibacteriota</taxon>
    </lineage>
</organism>
<proteinExistence type="inferred from homology"/>
<dbReference type="Gene3D" id="3.40.1030.10">
    <property type="entry name" value="Nucleoside phosphorylase/phosphoribosyltransferase catalytic domain"/>
    <property type="match status" value="1"/>
</dbReference>
<dbReference type="FunFam" id="3.40.1030.10:FF:000003">
    <property type="entry name" value="Pyrimidine-nucleoside phosphorylase"/>
    <property type="match status" value="1"/>
</dbReference>
<dbReference type="Pfam" id="PF02885">
    <property type="entry name" value="Glycos_trans_3N"/>
    <property type="match status" value="1"/>
</dbReference>
<evidence type="ECO:0000313" key="6">
    <source>
        <dbReference type="EMBL" id="OGF09402.1"/>
    </source>
</evidence>
<dbReference type="PANTHER" id="PTHR10515:SF0">
    <property type="entry name" value="THYMIDINE PHOSPHORYLASE"/>
    <property type="match status" value="1"/>
</dbReference>
<dbReference type="AlphaFoldDB" id="A0A1F5R4K6"/>
<dbReference type="EMBL" id="MFFM01000041">
    <property type="protein sequence ID" value="OGF09402.1"/>
    <property type="molecule type" value="Genomic_DNA"/>
</dbReference>
<evidence type="ECO:0000256" key="3">
    <source>
        <dbReference type="ARBA" id="ARBA00022676"/>
    </source>
</evidence>
<gene>
    <name evidence="6" type="ORF">A2024_00475</name>
</gene>
<dbReference type="InterPro" id="IPR000053">
    <property type="entry name" value="Thymidine/pyrmidine_PPase"/>
</dbReference>
<protein>
    <recommendedName>
        <fullName evidence="5">Pyrimidine nucleoside phosphorylase C-terminal domain-containing protein</fullName>
    </recommendedName>
</protein>
<evidence type="ECO:0000259" key="5">
    <source>
        <dbReference type="SMART" id="SM00941"/>
    </source>
</evidence>
<dbReference type="Pfam" id="PF00591">
    <property type="entry name" value="Glycos_transf_3"/>
    <property type="match status" value="1"/>
</dbReference>
<dbReference type="InterPro" id="IPR036320">
    <property type="entry name" value="Glycosyl_Trfase_fam3_N_dom_sf"/>
</dbReference>
<dbReference type="GO" id="GO:0005829">
    <property type="term" value="C:cytosol"/>
    <property type="evidence" value="ECO:0007669"/>
    <property type="project" value="TreeGrafter"/>
</dbReference>
<dbReference type="InterPro" id="IPR017459">
    <property type="entry name" value="Glycosyl_Trfase_fam3_N_dom"/>
</dbReference>
<comment type="caution">
    <text evidence="6">The sequence shown here is derived from an EMBL/GenBank/DDBJ whole genome shotgun (WGS) entry which is preliminary data.</text>
</comment>
<dbReference type="NCBIfam" id="NF004490">
    <property type="entry name" value="PRK05820.1"/>
    <property type="match status" value="1"/>
</dbReference>
<comment type="subunit">
    <text evidence="2">Homodimer.</text>
</comment>
<keyword evidence="3" id="KW-0328">Glycosyltransferase</keyword>
<dbReference type="GO" id="GO:0004645">
    <property type="term" value="F:1,4-alpha-oligoglucan phosphorylase activity"/>
    <property type="evidence" value="ECO:0007669"/>
    <property type="project" value="InterPro"/>
</dbReference>